<protein>
    <submittedName>
        <fullName evidence="3">Lyase family protein</fullName>
    </submittedName>
</protein>
<dbReference type="EMBL" id="CP116346">
    <property type="protein sequence ID" value="WIT10172.1"/>
    <property type="molecule type" value="Genomic_DNA"/>
</dbReference>
<organism evidence="3 4">
    <name type="scientific">Paucibacter sediminis</name>
    <dbReference type="NCBI Taxonomy" id="3019553"/>
    <lineage>
        <taxon>Bacteria</taxon>
        <taxon>Pseudomonadati</taxon>
        <taxon>Pseudomonadota</taxon>
        <taxon>Betaproteobacteria</taxon>
        <taxon>Burkholderiales</taxon>
        <taxon>Sphaerotilaceae</taxon>
        <taxon>Roseateles</taxon>
    </lineage>
</organism>
<accession>A0AA95NCA3</accession>
<dbReference type="PRINTS" id="PR00149">
    <property type="entry name" value="FUMRATELYASE"/>
</dbReference>
<feature type="domain" description="Fumarate lyase N-terminal" evidence="2">
    <location>
        <begin position="3"/>
        <end position="251"/>
    </location>
</feature>
<dbReference type="RefSeq" id="WP_285231241.1">
    <property type="nucleotide sequence ID" value="NZ_CP116346.1"/>
</dbReference>
<dbReference type="KEGG" id="pais:PFX98_14650"/>
<dbReference type="Proteomes" id="UP001177769">
    <property type="component" value="Chromosome"/>
</dbReference>
<dbReference type="Gene3D" id="1.10.275.10">
    <property type="entry name" value="Fumarase/aspartase (N-terminal domain)"/>
    <property type="match status" value="1"/>
</dbReference>
<dbReference type="Gene3D" id="1.10.40.30">
    <property type="entry name" value="Fumarase/aspartase (C-terminal domain)"/>
    <property type="match status" value="1"/>
</dbReference>
<dbReference type="InterPro" id="IPR024083">
    <property type="entry name" value="Fumarase/histidase_N"/>
</dbReference>
<dbReference type="GO" id="GO:0016829">
    <property type="term" value="F:lyase activity"/>
    <property type="evidence" value="ECO:0007669"/>
    <property type="project" value="UniProtKB-KW"/>
</dbReference>
<dbReference type="PANTHER" id="PTHR43172">
    <property type="entry name" value="ADENYLOSUCCINATE LYASE"/>
    <property type="match status" value="1"/>
</dbReference>
<name>A0AA95NCA3_9BURK</name>
<comment type="similarity">
    <text evidence="1">Belongs to the class-II fumarase/aspartase family.</text>
</comment>
<reference evidence="3" key="1">
    <citation type="submission" date="2023-01" db="EMBL/GenBank/DDBJ databases">
        <title>Whole genome sequence of Paucibacter sp. S2-9 isolated from pond sediment.</title>
        <authorList>
            <person name="Jung J.Y."/>
        </authorList>
    </citation>
    <scope>NUCLEOTIDE SEQUENCE</scope>
    <source>
        <strain evidence="3">S2-9</strain>
    </source>
</reference>
<dbReference type="InterPro" id="IPR000362">
    <property type="entry name" value="Fumarate_lyase_fam"/>
</dbReference>
<keyword evidence="3" id="KW-0456">Lyase</keyword>
<dbReference type="Pfam" id="PF00206">
    <property type="entry name" value="Lyase_1"/>
    <property type="match status" value="1"/>
</dbReference>
<dbReference type="Gene3D" id="1.20.200.10">
    <property type="entry name" value="Fumarase/aspartase (Central domain)"/>
    <property type="match status" value="1"/>
</dbReference>
<evidence type="ECO:0000256" key="1">
    <source>
        <dbReference type="ARBA" id="ARBA00034772"/>
    </source>
</evidence>
<evidence type="ECO:0000313" key="4">
    <source>
        <dbReference type="Proteomes" id="UP001177769"/>
    </source>
</evidence>
<dbReference type="AlphaFoldDB" id="A0AA95NCA3"/>
<proteinExistence type="inferred from homology"/>
<sequence>MSTPEMVEVFDETAVVQAMMDFEAALARAQAKAGAIPPGAAQAIASLCRAELYDVAAMLAASGRAGSLALPVVRKLSETVALFDPLAAGFVHWGSSHQDLLDTAMVLQTRKALQLIEQDLLRLCGQLLDLAERHARTALLARTQLQPVQVTSLRHKLVAWVSPLLRSAQALRERADEALLLQLGAGGDGTSAQVSVLMGQELQLPLPAMPWPTQRDRLARLAAELGVLCGSLGKLALDLALLAQAELGELSGPVACQQALAAAQRAPQRVAALLGCMQQQQEGGLGNWPAEWAECCGLLVCTHGAVKALAQSAEGMQPQGARMLENIDAQRDLIFAQGLSMLLAQVLGGARARLCVDALVARVRQGEAPLRVLARAAVAADAELAAGIVPAQLEAVFDVHAAAQQADERVQAALLQARAQWAALMDSPRP</sequence>
<gene>
    <name evidence="3" type="ORF">PFX98_14650</name>
</gene>
<keyword evidence="4" id="KW-1185">Reference proteome</keyword>
<dbReference type="InterPro" id="IPR022761">
    <property type="entry name" value="Fumarate_lyase_N"/>
</dbReference>
<dbReference type="InterPro" id="IPR008948">
    <property type="entry name" value="L-Aspartase-like"/>
</dbReference>
<dbReference type="PANTHER" id="PTHR43172:SF2">
    <property type="entry name" value="ADENYLOSUCCINATE LYASE C-TERMINAL DOMAIN-CONTAINING PROTEIN"/>
    <property type="match status" value="1"/>
</dbReference>
<evidence type="ECO:0000313" key="3">
    <source>
        <dbReference type="EMBL" id="WIT10172.1"/>
    </source>
</evidence>
<evidence type="ECO:0000259" key="2">
    <source>
        <dbReference type="Pfam" id="PF00206"/>
    </source>
</evidence>
<dbReference type="SUPFAM" id="SSF48557">
    <property type="entry name" value="L-aspartase-like"/>
    <property type="match status" value="1"/>
</dbReference>